<feature type="transmembrane region" description="Helical" evidence="1">
    <location>
        <begin position="149"/>
        <end position="167"/>
    </location>
</feature>
<reference evidence="2" key="1">
    <citation type="submission" date="2013-07" db="EMBL/GenBank/DDBJ databases">
        <authorList>
            <consortium name="The Broad Institute Genome Sequencing Platform"/>
            <person name="Cuomo C."/>
            <person name="Litvintseva A."/>
            <person name="Chen Y."/>
            <person name="Heitman J."/>
            <person name="Sun S."/>
            <person name="Springer D."/>
            <person name="Dromer F."/>
            <person name="Young S.K."/>
            <person name="Zeng Q."/>
            <person name="Gargeya S."/>
            <person name="Fitzgerald M."/>
            <person name="Abouelleil A."/>
            <person name="Alvarado L."/>
            <person name="Berlin A.M."/>
            <person name="Chapman S.B."/>
            <person name="Dewar J."/>
            <person name="Goldberg J."/>
            <person name="Griggs A."/>
            <person name="Gujja S."/>
            <person name="Hansen M."/>
            <person name="Howarth C."/>
            <person name="Imamovic A."/>
            <person name="Larimer J."/>
            <person name="McCowan C."/>
            <person name="Murphy C."/>
            <person name="Pearson M."/>
            <person name="Priest M."/>
            <person name="Roberts A."/>
            <person name="Saif S."/>
            <person name="Shea T."/>
            <person name="Sykes S."/>
            <person name="Wortman J."/>
            <person name="Nusbaum C."/>
            <person name="Birren B."/>
        </authorList>
    </citation>
    <scope>NUCLEOTIDE SEQUENCE</scope>
    <source>
        <strain evidence="2">CBS 10117</strain>
    </source>
</reference>
<dbReference type="GeneID" id="28964565"/>
<name>A0AAJ8KIK5_9TREE</name>
<protein>
    <submittedName>
        <fullName evidence="2">Uncharacterized protein</fullName>
    </submittedName>
</protein>
<accession>A0AAJ8KIK5</accession>
<dbReference type="RefSeq" id="XP_065824286.1">
    <property type="nucleotide sequence ID" value="XM_065968214.1"/>
</dbReference>
<reference evidence="2" key="2">
    <citation type="submission" date="2024-02" db="EMBL/GenBank/DDBJ databases">
        <title>Comparative genomics of Cryptococcus and Kwoniella reveals pathogenesis evolution and contrasting modes of karyotype evolution via chromosome fusion or intercentromeric recombination.</title>
        <authorList>
            <person name="Coelho M.A."/>
            <person name="David-Palma M."/>
            <person name="Shea T."/>
            <person name="Bowers K."/>
            <person name="McGinley-Smith S."/>
            <person name="Mohammad A.W."/>
            <person name="Gnirke A."/>
            <person name="Yurkov A.M."/>
            <person name="Nowrousian M."/>
            <person name="Sun S."/>
            <person name="Cuomo C.A."/>
            <person name="Heitman J."/>
        </authorList>
    </citation>
    <scope>NUCLEOTIDE SEQUENCE</scope>
    <source>
        <strain evidence="2">CBS 10117</strain>
    </source>
</reference>
<dbReference type="AlphaFoldDB" id="A0AAJ8KIK5"/>
<evidence type="ECO:0000256" key="1">
    <source>
        <dbReference type="SAM" id="Phobius"/>
    </source>
</evidence>
<evidence type="ECO:0000313" key="2">
    <source>
        <dbReference type="EMBL" id="WWC58323.1"/>
    </source>
</evidence>
<proteinExistence type="predicted"/>
<keyword evidence="1" id="KW-0472">Membrane</keyword>
<keyword evidence="1" id="KW-0812">Transmembrane</keyword>
<keyword evidence="3" id="KW-1185">Reference proteome</keyword>
<keyword evidence="1" id="KW-1133">Transmembrane helix</keyword>
<dbReference type="EMBL" id="CP144530">
    <property type="protein sequence ID" value="WWC58323.1"/>
    <property type="molecule type" value="Genomic_DNA"/>
</dbReference>
<gene>
    <name evidence="2" type="ORF">I303_100863</name>
</gene>
<evidence type="ECO:0000313" key="3">
    <source>
        <dbReference type="Proteomes" id="UP000078595"/>
    </source>
</evidence>
<dbReference type="KEGG" id="kdj:28964565"/>
<dbReference type="Proteomes" id="UP000078595">
    <property type="component" value="Chromosome 1"/>
</dbReference>
<organism evidence="2 3">
    <name type="scientific">Kwoniella dejecticola CBS 10117</name>
    <dbReference type="NCBI Taxonomy" id="1296121"/>
    <lineage>
        <taxon>Eukaryota</taxon>
        <taxon>Fungi</taxon>
        <taxon>Dikarya</taxon>
        <taxon>Basidiomycota</taxon>
        <taxon>Agaricomycotina</taxon>
        <taxon>Tremellomycetes</taxon>
        <taxon>Tremellales</taxon>
        <taxon>Cryptococcaceae</taxon>
        <taxon>Kwoniella</taxon>
    </lineage>
</organism>
<sequence>MCCKNRKQRLQPRALALKEALDRQGYTITPADGMGLVDESREAVPLSGTGTRNNPKTGQKLSLAIDPPSYDQVQKYTSPIDPTPRTEEIYHVRVDDQTVSINPGREYGFMHHSDSNASLVRGVEYLVPVSEARPDAKCTDPSGHSPKTVYGAVGIIAGIVFFPWGLFW</sequence>